<protein>
    <recommendedName>
        <fullName evidence="1">CBM20 domain-containing protein</fullName>
    </recommendedName>
</protein>
<evidence type="ECO:0000313" key="2">
    <source>
        <dbReference type="EMBL" id="OMJ91422.1"/>
    </source>
</evidence>
<keyword evidence="3" id="KW-1185">Reference proteome</keyword>
<dbReference type="PANTHER" id="PTHR15048">
    <property type="entry name" value="STARCH-BINDING DOMAIN-CONTAINING PROTEIN 1"/>
    <property type="match status" value="1"/>
</dbReference>
<dbReference type="GO" id="GO:2001070">
    <property type="term" value="F:starch binding"/>
    <property type="evidence" value="ECO:0007669"/>
    <property type="project" value="InterPro"/>
</dbReference>
<evidence type="ECO:0000259" key="1">
    <source>
        <dbReference type="PROSITE" id="PS51166"/>
    </source>
</evidence>
<name>A0A1R2CQZ0_9CILI</name>
<gene>
    <name evidence="2" type="ORF">SteCoe_6001</name>
</gene>
<dbReference type="SMART" id="SM01065">
    <property type="entry name" value="CBM_2"/>
    <property type="match status" value="1"/>
</dbReference>
<dbReference type="SUPFAM" id="SSF49452">
    <property type="entry name" value="Starch-binding domain-like"/>
    <property type="match status" value="1"/>
</dbReference>
<organism evidence="2 3">
    <name type="scientific">Stentor coeruleus</name>
    <dbReference type="NCBI Taxonomy" id="5963"/>
    <lineage>
        <taxon>Eukaryota</taxon>
        <taxon>Sar</taxon>
        <taxon>Alveolata</taxon>
        <taxon>Ciliophora</taxon>
        <taxon>Postciliodesmatophora</taxon>
        <taxon>Heterotrichea</taxon>
        <taxon>Heterotrichida</taxon>
        <taxon>Stentoridae</taxon>
        <taxon>Stentor</taxon>
    </lineage>
</organism>
<dbReference type="EMBL" id="MPUH01000081">
    <property type="protein sequence ID" value="OMJ91422.1"/>
    <property type="molecule type" value="Genomic_DNA"/>
</dbReference>
<dbReference type="PROSITE" id="PS51166">
    <property type="entry name" value="CBM20"/>
    <property type="match status" value="1"/>
</dbReference>
<dbReference type="Gene3D" id="2.60.40.10">
    <property type="entry name" value="Immunoglobulins"/>
    <property type="match status" value="1"/>
</dbReference>
<sequence length="155" mass="18143">MSKLDDNKTLRRSETKKYRTRFLTELEQLKRHPLYQSALDEVISSEYKSAIANLEVDFNVEFSTYFGEKVAVVGGHDALGNWDPLKSVEMYWTEGNIWKCTVNFEMCNSDIPYKYICINSESVLWEEGLNKFINTDHGEIRGTKLKISIEDRWSR</sequence>
<dbReference type="Pfam" id="PF00686">
    <property type="entry name" value="CBM_20"/>
    <property type="match status" value="1"/>
</dbReference>
<dbReference type="CDD" id="cd05467">
    <property type="entry name" value="CBM20"/>
    <property type="match status" value="1"/>
</dbReference>
<dbReference type="GO" id="GO:0016020">
    <property type="term" value="C:membrane"/>
    <property type="evidence" value="ECO:0007669"/>
    <property type="project" value="TreeGrafter"/>
</dbReference>
<dbReference type="OrthoDB" id="288110at2759"/>
<dbReference type="InterPro" id="IPR013784">
    <property type="entry name" value="Carb-bd-like_fold"/>
</dbReference>
<feature type="domain" description="CBM20" evidence="1">
    <location>
        <begin position="48"/>
        <end position="155"/>
    </location>
</feature>
<accession>A0A1R2CQZ0</accession>
<proteinExistence type="predicted"/>
<dbReference type="Proteomes" id="UP000187209">
    <property type="component" value="Unassembled WGS sequence"/>
</dbReference>
<evidence type="ECO:0000313" key="3">
    <source>
        <dbReference type="Proteomes" id="UP000187209"/>
    </source>
</evidence>
<reference evidence="2 3" key="1">
    <citation type="submission" date="2016-11" db="EMBL/GenBank/DDBJ databases">
        <title>The macronuclear genome of Stentor coeruleus: a giant cell with tiny introns.</title>
        <authorList>
            <person name="Slabodnick M."/>
            <person name="Ruby J.G."/>
            <person name="Reiff S.B."/>
            <person name="Swart E.C."/>
            <person name="Gosai S."/>
            <person name="Prabakaran S."/>
            <person name="Witkowska E."/>
            <person name="Larue G.E."/>
            <person name="Fisher S."/>
            <person name="Freeman R.M."/>
            <person name="Gunawardena J."/>
            <person name="Chu W."/>
            <person name="Stover N.A."/>
            <person name="Gregory B.D."/>
            <person name="Nowacki M."/>
            <person name="Derisi J."/>
            <person name="Roy S.W."/>
            <person name="Marshall W.F."/>
            <person name="Sood P."/>
        </authorList>
    </citation>
    <scope>NUCLEOTIDE SEQUENCE [LARGE SCALE GENOMIC DNA]</scope>
    <source>
        <strain evidence="2">WM001</strain>
    </source>
</reference>
<dbReference type="InterPro" id="IPR002044">
    <property type="entry name" value="CBM20"/>
</dbReference>
<comment type="caution">
    <text evidence="2">The sequence shown here is derived from an EMBL/GenBank/DDBJ whole genome shotgun (WGS) entry which is preliminary data.</text>
</comment>
<dbReference type="AlphaFoldDB" id="A0A1R2CQZ0"/>
<dbReference type="PANTHER" id="PTHR15048:SF0">
    <property type="entry name" value="STARCH-BINDING DOMAIN-CONTAINING PROTEIN 1"/>
    <property type="match status" value="1"/>
</dbReference>
<dbReference type="InterPro" id="IPR013783">
    <property type="entry name" value="Ig-like_fold"/>
</dbReference>